<dbReference type="SMART" id="SM00028">
    <property type="entry name" value="TPR"/>
    <property type="match status" value="9"/>
</dbReference>
<name>A0ABV6ZDY8_9HYPH</name>
<dbReference type="EMBL" id="JBHGPK010000003">
    <property type="protein sequence ID" value="MFC2250419.1"/>
    <property type="molecule type" value="Genomic_DNA"/>
</dbReference>
<dbReference type="SUPFAM" id="SSF48452">
    <property type="entry name" value="TPR-like"/>
    <property type="match status" value="2"/>
</dbReference>
<dbReference type="SUPFAM" id="SSF53756">
    <property type="entry name" value="UDP-Glycosyltransferase/glycogen phosphorylase"/>
    <property type="match status" value="1"/>
</dbReference>
<evidence type="ECO:0000313" key="3">
    <source>
        <dbReference type="Proteomes" id="UP001595190"/>
    </source>
</evidence>
<dbReference type="InterPro" id="IPR037919">
    <property type="entry name" value="OGT"/>
</dbReference>
<organism evidence="2 3">
    <name type="scientific">Labrys neptuniae</name>
    <dbReference type="NCBI Taxonomy" id="376174"/>
    <lineage>
        <taxon>Bacteria</taxon>
        <taxon>Pseudomonadati</taxon>
        <taxon>Pseudomonadota</taxon>
        <taxon>Alphaproteobacteria</taxon>
        <taxon>Hyphomicrobiales</taxon>
        <taxon>Xanthobacteraceae</taxon>
        <taxon>Labrys</taxon>
    </lineage>
</organism>
<dbReference type="PANTHER" id="PTHR44366">
    <property type="entry name" value="UDP-N-ACETYLGLUCOSAMINE--PEPTIDE N-ACETYLGLUCOSAMINYLTRANSFERASE 110 KDA SUBUNIT"/>
    <property type="match status" value="1"/>
</dbReference>
<feature type="repeat" description="TPR" evidence="1">
    <location>
        <begin position="141"/>
        <end position="174"/>
    </location>
</feature>
<reference evidence="2 3" key="1">
    <citation type="submission" date="2024-09" db="EMBL/GenBank/DDBJ databases">
        <title>Description of Labrys sedimenti sp. nov., isolated from a diclofenac-degrading enrichment culture, and genome-based reclassification of Labrys portucalensis as a later heterotypic synonym of Labrys neptuniae.</title>
        <authorList>
            <person name="Tancsics A."/>
            <person name="Csepanyi A."/>
        </authorList>
    </citation>
    <scope>NUCLEOTIDE SEQUENCE [LARGE SCALE GENOMIC DNA]</scope>
    <source>
        <strain evidence="2 3">LMG 23412</strain>
    </source>
</reference>
<evidence type="ECO:0000313" key="2">
    <source>
        <dbReference type="EMBL" id="MFC2250419.1"/>
    </source>
</evidence>
<gene>
    <name evidence="2" type="ORF">ACETRX_12410</name>
</gene>
<dbReference type="Pfam" id="PF13414">
    <property type="entry name" value="TPR_11"/>
    <property type="match status" value="2"/>
</dbReference>
<dbReference type="PROSITE" id="PS50005">
    <property type="entry name" value="TPR"/>
    <property type="match status" value="7"/>
</dbReference>
<evidence type="ECO:0000256" key="1">
    <source>
        <dbReference type="PROSITE-ProRule" id="PRU00339"/>
    </source>
</evidence>
<comment type="caution">
    <text evidence="2">The sequence shown here is derived from an EMBL/GenBank/DDBJ whole genome shotgun (WGS) entry which is preliminary data.</text>
</comment>
<dbReference type="PANTHER" id="PTHR44366:SF1">
    <property type="entry name" value="UDP-N-ACETYLGLUCOSAMINE--PEPTIDE N-ACETYLGLUCOSAMINYLTRANSFERASE 110 KDA SUBUNIT"/>
    <property type="match status" value="1"/>
</dbReference>
<feature type="repeat" description="TPR" evidence="1">
    <location>
        <begin position="73"/>
        <end position="106"/>
    </location>
</feature>
<sequence length="623" mass="68441">MLKSPHALLDEAVRAHKAGRLAEAQSLYRKAVALQPTNSPVLRLYGVCLQQQGQLNQAIAQFRRAIAAQPSNAEAWRNLGVALQDKGDMAGAVEAYQKAIGWRPGYGEAFRNLGNALAVQKRWNEAVVAYREALRLKPDYAEAHTNLGAALLEKDDIEGAIEAHQRAIALMPRFVPAHNNLGLALLRKGAFETAVRVLRRAVALQADYAEGHSNLGAAYDALGHKEEAHHALRHACELAPANAHCLLNLGLHLQQHGIHDEALAVHGRIAALKPRSVDPYFNIAGIHAARGDHDAALVAFRGAVKAQPADANAHLALGFYLLGLGDYREGFSEYEWRRRTDGYRTFVSDRPEWCGEDITGKTIFLYHEQGLGDALQFCRFARLLRRRGAEVRLEVHPPLRAIIAEAFPDLSVFAAPEEAGFFDVYAPLMSIPHRLGLPREDIEGLPYLAARPDRVEAWAGHLPEGFNIGVVWQGNPQGAIDRGRSIPLTEFAPLARVKGVNLISLQKNFGLDQLDQLPDDMVVRRMPASFDGGSDAFLDTAGLMQSLDLVVTSDTSVAHLAGALGRPVWLMLKYAPDWRWGYVGKTSPWYDSMRLFRQARPGDWSSPFAQAAESLATLTRGAS</sequence>
<proteinExistence type="predicted"/>
<dbReference type="Proteomes" id="UP001595190">
    <property type="component" value="Unassembled WGS sequence"/>
</dbReference>
<feature type="repeat" description="TPR" evidence="1">
    <location>
        <begin position="277"/>
        <end position="310"/>
    </location>
</feature>
<feature type="repeat" description="TPR" evidence="1">
    <location>
        <begin position="175"/>
        <end position="208"/>
    </location>
</feature>
<dbReference type="PROSITE" id="PS50293">
    <property type="entry name" value="TPR_REGION"/>
    <property type="match status" value="1"/>
</dbReference>
<dbReference type="InterPro" id="IPR019734">
    <property type="entry name" value="TPR_rpt"/>
</dbReference>
<accession>A0ABV6ZDY8</accession>
<dbReference type="Gene3D" id="1.25.40.10">
    <property type="entry name" value="Tetratricopeptide repeat domain"/>
    <property type="match status" value="4"/>
</dbReference>
<dbReference type="Pfam" id="PF13432">
    <property type="entry name" value="TPR_16"/>
    <property type="match status" value="2"/>
</dbReference>
<protein>
    <submittedName>
        <fullName evidence="2">Tetratricopeptide repeat protein</fullName>
    </submittedName>
</protein>
<keyword evidence="1" id="KW-0802">TPR repeat</keyword>
<feature type="repeat" description="TPR" evidence="1">
    <location>
        <begin position="39"/>
        <end position="72"/>
    </location>
</feature>
<feature type="repeat" description="TPR" evidence="1">
    <location>
        <begin position="107"/>
        <end position="140"/>
    </location>
</feature>
<dbReference type="Gene3D" id="3.40.50.2000">
    <property type="entry name" value="Glycogen Phosphorylase B"/>
    <property type="match status" value="1"/>
</dbReference>
<feature type="repeat" description="TPR" evidence="1">
    <location>
        <begin position="209"/>
        <end position="242"/>
    </location>
</feature>
<dbReference type="InterPro" id="IPR011990">
    <property type="entry name" value="TPR-like_helical_dom_sf"/>
</dbReference>
<dbReference type="RefSeq" id="WP_394310644.1">
    <property type="nucleotide sequence ID" value="NZ_JBHGPK010000003.1"/>
</dbReference>